<sequence>MAVPKTPLSLVGFFFLFTFVASQSMNSGVLESVGGALGENACLMALDNLGPDQDFLNADQKQIPRDLEDLADFKLKNVKDRVESLISSFPDPAWEDLRDALGSLTFADRLRDCMSWCESKKHTKGISRAAMSKRTNLGSVLDKLYCFSLA</sequence>
<evidence type="ECO:0008006" key="4">
    <source>
        <dbReference type="Google" id="ProtNLM"/>
    </source>
</evidence>
<evidence type="ECO:0000313" key="3">
    <source>
        <dbReference type="Proteomes" id="UP000316621"/>
    </source>
</evidence>
<accession>A0A4Y7J0U6</accession>
<organism evidence="2 3">
    <name type="scientific">Papaver somniferum</name>
    <name type="common">Opium poppy</name>
    <dbReference type="NCBI Taxonomy" id="3469"/>
    <lineage>
        <taxon>Eukaryota</taxon>
        <taxon>Viridiplantae</taxon>
        <taxon>Streptophyta</taxon>
        <taxon>Embryophyta</taxon>
        <taxon>Tracheophyta</taxon>
        <taxon>Spermatophyta</taxon>
        <taxon>Magnoliopsida</taxon>
        <taxon>Ranunculales</taxon>
        <taxon>Papaveraceae</taxon>
        <taxon>Papaveroideae</taxon>
        <taxon>Papaver</taxon>
    </lineage>
</organism>
<dbReference type="Proteomes" id="UP000316621">
    <property type="component" value="Chromosome 3"/>
</dbReference>
<dbReference type="AlphaFoldDB" id="A0A4Y7J0U6"/>
<name>A0A4Y7J0U6_PAPSO</name>
<feature type="chain" id="PRO_5021336555" description="Pectinesterase inhibitor domain-containing protein" evidence="1">
    <location>
        <begin position="23"/>
        <end position="150"/>
    </location>
</feature>
<proteinExistence type="predicted"/>
<keyword evidence="1" id="KW-0732">Signal</keyword>
<gene>
    <name evidence="2" type="ORF">C5167_012125</name>
</gene>
<evidence type="ECO:0000313" key="2">
    <source>
        <dbReference type="EMBL" id="RZC53275.1"/>
    </source>
</evidence>
<dbReference type="EMBL" id="CM010717">
    <property type="protein sequence ID" value="RZC53275.1"/>
    <property type="molecule type" value="Genomic_DNA"/>
</dbReference>
<keyword evidence="3" id="KW-1185">Reference proteome</keyword>
<protein>
    <recommendedName>
        <fullName evidence="4">Pectinesterase inhibitor domain-containing protein</fullName>
    </recommendedName>
</protein>
<dbReference type="Gramene" id="RZC53275">
    <property type="protein sequence ID" value="RZC53275"/>
    <property type="gene ID" value="C5167_012125"/>
</dbReference>
<evidence type="ECO:0000256" key="1">
    <source>
        <dbReference type="SAM" id="SignalP"/>
    </source>
</evidence>
<reference evidence="2 3" key="1">
    <citation type="journal article" date="2018" name="Science">
        <title>The opium poppy genome and morphinan production.</title>
        <authorList>
            <person name="Guo L."/>
            <person name="Winzer T."/>
            <person name="Yang X."/>
            <person name="Li Y."/>
            <person name="Ning Z."/>
            <person name="He Z."/>
            <person name="Teodor R."/>
            <person name="Lu Y."/>
            <person name="Bowser T.A."/>
            <person name="Graham I.A."/>
            <person name="Ye K."/>
        </authorList>
    </citation>
    <scope>NUCLEOTIDE SEQUENCE [LARGE SCALE GENOMIC DNA]</scope>
    <source>
        <strain evidence="3">cv. HN1</strain>
        <tissue evidence="2">Leaves</tissue>
    </source>
</reference>
<feature type="signal peptide" evidence="1">
    <location>
        <begin position="1"/>
        <end position="22"/>
    </location>
</feature>